<dbReference type="GO" id="GO:0000278">
    <property type="term" value="P:mitotic cell cycle"/>
    <property type="evidence" value="ECO:0007669"/>
    <property type="project" value="TreeGrafter"/>
</dbReference>
<dbReference type="InterPro" id="IPR007259">
    <property type="entry name" value="GCP"/>
</dbReference>
<dbReference type="Pfam" id="PF14609">
    <property type="entry name" value="GCP5-Mod21_N"/>
    <property type="match status" value="1"/>
</dbReference>
<dbReference type="PANTHER" id="PTHR19302">
    <property type="entry name" value="GAMMA TUBULIN COMPLEX PROTEIN"/>
    <property type="match status" value="1"/>
</dbReference>
<evidence type="ECO:0000259" key="7">
    <source>
        <dbReference type="Pfam" id="PF04130"/>
    </source>
</evidence>
<evidence type="ECO:0000256" key="1">
    <source>
        <dbReference type="ARBA" id="ARBA00010337"/>
    </source>
</evidence>
<feature type="domain" description="Gamma tubulin complex component protein N-terminal" evidence="9">
    <location>
        <begin position="225"/>
        <end position="531"/>
    </location>
</feature>
<organism evidence="10 11">
    <name type="scientific">Pseudocercospora eumusae</name>
    <dbReference type="NCBI Taxonomy" id="321146"/>
    <lineage>
        <taxon>Eukaryota</taxon>
        <taxon>Fungi</taxon>
        <taxon>Dikarya</taxon>
        <taxon>Ascomycota</taxon>
        <taxon>Pezizomycotina</taxon>
        <taxon>Dothideomycetes</taxon>
        <taxon>Dothideomycetidae</taxon>
        <taxon>Mycosphaerellales</taxon>
        <taxon>Mycosphaerellaceae</taxon>
        <taxon>Pseudocercospora</taxon>
    </lineage>
</organism>
<name>A0A139H712_9PEZI</name>
<dbReference type="GO" id="GO:0031122">
    <property type="term" value="P:cytoplasmic microtubule organization"/>
    <property type="evidence" value="ECO:0007669"/>
    <property type="project" value="TreeGrafter"/>
</dbReference>
<dbReference type="InterPro" id="IPR042241">
    <property type="entry name" value="GCP_C_sf"/>
</dbReference>
<dbReference type="OrthoDB" id="66546at2759"/>
<comment type="similarity">
    <text evidence="1 5">Belongs to the TUBGCP family.</text>
</comment>
<evidence type="ECO:0000256" key="5">
    <source>
        <dbReference type="RuleBase" id="RU363050"/>
    </source>
</evidence>
<evidence type="ECO:0000256" key="4">
    <source>
        <dbReference type="ARBA" id="ARBA00023212"/>
    </source>
</evidence>
<dbReference type="EMBL" id="LFZN01000118">
    <property type="protein sequence ID" value="KXS98247.1"/>
    <property type="molecule type" value="Genomic_DNA"/>
</dbReference>
<protein>
    <recommendedName>
        <fullName evidence="5">Spindle pole body component</fullName>
    </recommendedName>
</protein>
<dbReference type="InterPro" id="IPR059169">
    <property type="entry name" value="GCP5_N_ext"/>
</dbReference>
<comment type="caution">
    <text evidence="10">The sequence shown here is derived from an EMBL/GenBank/DDBJ whole genome shotgun (WGS) entry which is preliminary data.</text>
</comment>
<dbReference type="InterPro" id="IPR041470">
    <property type="entry name" value="GCP_N"/>
</dbReference>
<evidence type="ECO:0000256" key="6">
    <source>
        <dbReference type="SAM" id="MobiDB-lite"/>
    </source>
</evidence>
<feature type="domain" description="Gamma tubulin complex component C-terminal" evidence="7">
    <location>
        <begin position="565"/>
        <end position="819"/>
    </location>
</feature>
<keyword evidence="4 5" id="KW-0206">Cytoskeleton</keyword>
<feature type="region of interest" description="Disordered" evidence="6">
    <location>
        <begin position="150"/>
        <end position="177"/>
    </location>
</feature>
<dbReference type="GO" id="GO:0043015">
    <property type="term" value="F:gamma-tubulin binding"/>
    <property type="evidence" value="ECO:0007669"/>
    <property type="project" value="InterPro"/>
</dbReference>
<dbReference type="GO" id="GO:0007020">
    <property type="term" value="P:microtubule nucleation"/>
    <property type="evidence" value="ECO:0007669"/>
    <property type="project" value="InterPro"/>
</dbReference>
<keyword evidence="3 5" id="KW-0493">Microtubule</keyword>
<feature type="compositionally biased region" description="Polar residues" evidence="6">
    <location>
        <begin position="166"/>
        <end position="177"/>
    </location>
</feature>
<dbReference type="InterPro" id="IPR040457">
    <property type="entry name" value="GCP_C"/>
</dbReference>
<dbReference type="Pfam" id="PF04130">
    <property type="entry name" value="GCP_C_terminal"/>
    <property type="match status" value="1"/>
</dbReference>
<evidence type="ECO:0000313" key="11">
    <source>
        <dbReference type="Proteomes" id="UP000070133"/>
    </source>
</evidence>
<dbReference type="GO" id="GO:0000922">
    <property type="term" value="C:spindle pole"/>
    <property type="evidence" value="ECO:0007669"/>
    <property type="project" value="InterPro"/>
</dbReference>
<accession>A0A139H712</accession>
<dbReference type="InterPro" id="IPR032797">
    <property type="entry name" value="Mod21_N"/>
</dbReference>
<dbReference type="CDD" id="cd22572">
    <property type="entry name" value="GCP5_NTD"/>
    <property type="match status" value="1"/>
</dbReference>
<dbReference type="GO" id="GO:0000930">
    <property type="term" value="C:gamma-tubulin complex"/>
    <property type="evidence" value="ECO:0007669"/>
    <property type="project" value="TreeGrafter"/>
</dbReference>
<dbReference type="GO" id="GO:0051321">
    <property type="term" value="P:meiotic cell cycle"/>
    <property type="evidence" value="ECO:0007669"/>
    <property type="project" value="TreeGrafter"/>
</dbReference>
<evidence type="ECO:0000313" key="10">
    <source>
        <dbReference type="EMBL" id="KXS98247.1"/>
    </source>
</evidence>
<dbReference type="GO" id="GO:0005816">
    <property type="term" value="C:spindle pole body"/>
    <property type="evidence" value="ECO:0007669"/>
    <property type="project" value="UniProtKB-ARBA"/>
</dbReference>
<dbReference type="GO" id="GO:0005874">
    <property type="term" value="C:microtubule"/>
    <property type="evidence" value="ECO:0007669"/>
    <property type="project" value="UniProtKB-KW"/>
</dbReference>
<evidence type="ECO:0000256" key="2">
    <source>
        <dbReference type="ARBA" id="ARBA00022490"/>
    </source>
</evidence>
<dbReference type="STRING" id="321146.A0A139H712"/>
<reference evidence="10 11" key="1">
    <citation type="submission" date="2015-07" db="EMBL/GenBank/DDBJ databases">
        <title>Comparative genomics of the Sigatoka disease complex on banana suggests a link between parallel evolutionary changes in Pseudocercospora fijiensis and Pseudocercospora eumusae and increased virulence on the banana host.</title>
        <authorList>
            <person name="Chang T.-C."/>
            <person name="Salvucci A."/>
            <person name="Crous P.W."/>
            <person name="Stergiopoulos I."/>
        </authorList>
    </citation>
    <scope>NUCLEOTIDE SEQUENCE [LARGE SCALE GENOMIC DNA]</scope>
    <source>
        <strain evidence="10 11">CBS 114824</strain>
    </source>
</reference>
<gene>
    <name evidence="10" type="ORF">AC578_6279</name>
</gene>
<evidence type="ECO:0000259" key="8">
    <source>
        <dbReference type="Pfam" id="PF14609"/>
    </source>
</evidence>
<feature type="domain" description="Gamma-Tubulin ring complex non-core subunit mod21 N-terminal" evidence="8">
    <location>
        <begin position="65"/>
        <end position="154"/>
    </location>
</feature>
<dbReference type="GO" id="GO:0051225">
    <property type="term" value="P:spindle assembly"/>
    <property type="evidence" value="ECO:0007669"/>
    <property type="project" value="TreeGrafter"/>
</dbReference>
<sequence length="831" mass="91731">MAHAARLDELAQSLVTAVTGRTPENATFKALKHHTLRGLKDQSHARINQFAVKARLEGLTEKLEILGRDDLAEALQSRLEELPTDLRWMPEVLALLLDLSDRPAEKTALPDVVNLNKSASPDVQLTWQEIIAQDPLDEADIWDDVEAAYHSSGDELGSGPDDDDTQPTISTTATSVGSDDSGALARLHLTQPDSECLANVQAGRDIWQAQRPSQKGRPLSELQLVRETLTMLRGYPTDLFIVAAATGRVTLPSRIRMASTSNDATIDVLLRCTKLGSSLNFLRSWTKSVQPAMHIRTMQAATNDLLGALSSKLGEIEQRFITSKIATVVSIVDVVVLAESAARALAQLASIIQVFSLSDGRTSQLSLLDSLYDQACSAQMSEDLLLFEVLATVFLDGLRTYLRSIATWIMTGTLLTSAQGIPLVKDANARCELAELWHNRYVMNVTRDGSPFAPRCVHFAAKQIFSLGKARSFLRCLDQTVGDGLETFDLRNLMPPFGGIIPELRSGSLKSFSQRLDTSLQSWLESISTDCTPLLRFKLWNEHGLRQMMLAIPYVFFSKDGTAFETFADTMVERVTNNEQQEPWSDQFLLSEVAQTAFSNVAQVNDQCIQVRIADELAASSKGSFVRRLAAFKLEYTFAWPLQNITRCRTSLPHSRAFAFLLQVYLASSLLGKSFLDLRSVPRSSNFIPLRQRLINFTDILSSYVTTASHGIHESAQQHLEAALDIDGMVDVWTNYSKSLENSLLLSARLEPVRDAITGMLELSELLAKTTNPDSIAVLQDQFEKSLSFLIAGIRGVSRAGGDSALETLAERLEWSGVWVENRGGLAQLNL</sequence>
<comment type="subcellular location">
    <subcellularLocation>
        <location evidence="5">Cytoplasm</location>
        <location evidence="5">Cytoskeleton</location>
        <location evidence="5">Microtubule organizing center</location>
    </subcellularLocation>
</comment>
<dbReference type="AlphaFoldDB" id="A0A139H712"/>
<dbReference type="Gene3D" id="1.20.120.1900">
    <property type="entry name" value="Gamma-tubulin complex, C-terminal domain"/>
    <property type="match status" value="1"/>
</dbReference>
<keyword evidence="2 5" id="KW-0963">Cytoplasm</keyword>
<dbReference type="Proteomes" id="UP000070133">
    <property type="component" value="Unassembled WGS sequence"/>
</dbReference>
<proteinExistence type="inferred from homology"/>
<dbReference type="GO" id="GO:0051011">
    <property type="term" value="F:microtubule minus-end binding"/>
    <property type="evidence" value="ECO:0007669"/>
    <property type="project" value="TreeGrafter"/>
</dbReference>
<keyword evidence="11" id="KW-1185">Reference proteome</keyword>
<evidence type="ECO:0000256" key="3">
    <source>
        <dbReference type="ARBA" id="ARBA00022701"/>
    </source>
</evidence>
<dbReference type="PANTHER" id="PTHR19302:SF33">
    <property type="entry name" value="GAMMA-TUBULIN COMPLEX COMPONENT 5"/>
    <property type="match status" value="1"/>
</dbReference>
<dbReference type="Pfam" id="PF17681">
    <property type="entry name" value="GCP_N_terminal"/>
    <property type="match status" value="1"/>
</dbReference>
<evidence type="ECO:0000259" key="9">
    <source>
        <dbReference type="Pfam" id="PF17681"/>
    </source>
</evidence>